<protein>
    <submittedName>
        <fullName evidence="1">Uncharacterized protein</fullName>
    </submittedName>
</protein>
<dbReference type="EMBL" id="MN740341">
    <property type="protein sequence ID" value="QHU01441.1"/>
    <property type="molecule type" value="Genomic_DNA"/>
</dbReference>
<sequence>MSDVLNLNAWERITLITKPEQSGKTFLMIQQIIKDCGDIEDTRQTINFIFCSNSLLLTKQTGARVGMSKGLIDIGGEKYIRFSSSNEKDSVKTIDEVFCRIIRNGVPNIICCTNKWRVDDVPNIIEDLNQSHLLTGNFKFNIWLDEADTAITFISKKFVPLLQSHRNVKLNLMTATPEKLFNKFKSINVLPLEDTTIPTYHGWEDNRPIIVQENATDTIGFAQNVLTNLVSAKKGSKWFIPSDHKKTSHKEMRDMLNGKNFAVFIVNGDGIELTIPGKSEVIIEKKNDELNTQIKRLYEDNELSRFPIAITGHFCITRGITIATEDFMIDGAILSNCQNKQEVSQTAGRVKGNWKEWANYKIPEVFTTEKFNKIAIEKEQQSRNLALMAKEQLERGGGTTMNRGDLRMAGKPDPNISYEKFNTFEEAKIFVKKHFITDGGNQCHGPNKPKKNEDGFVKKYKILTFEQLHNSILENTSWSEEGASAKKAFPYYEDITDPASGKWAVFFQKDKKYYKE</sequence>
<reference evidence="1" key="1">
    <citation type="journal article" date="2020" name="Nature">
        <title>Giant virus diversity and host interactions through global metagenomics.</title>
        <authorList>
            <person name="Schulz F."/>
            <person name="Roux S."/>
            <person name="Paez-Espino D."/>
            <person name="Jungbluth S."/>
            <person name="Walsh D.A."/>
            <person name="Denef V.J."/>
            <person name="McMahon K.D."/>
            <person name="Konstantinidis K.T."/>
            <person name="Eloe-Fadrosh E.A."/>
            <person name="Kyrpides N.C."/>
            <person name="Woyke T."/>
        </authorList>
    </citation>
    <scope>NUCLEOTIDE SEQUENCE</scope>
    <source>
        <strain evidence="1">GVMAG-M-3300025860-25</strain>
    </source>
</reference>
<organism evidence="1">
    <name type="scientific">viral metagenome</name>
    <dbReference type="NCBI Taxonomy" id="1070528"/>
    <lineage>
        <taxon>unclassified sequences</taxon>
        <taxon>metagenomes</taxon>
        <taxon>organismal metagenomes</taxon>
    </lineage>
</organism>
<dbReference type="AlphaFoldDB" id="A0A6C0J9G6"/>
<proteinExistence type="predicted"/>
<evidence type="ECO:0000313" key="1">
    <source>
        <dbReference type="EMBL" id="QHU01441.1"/>
    </source>
</evidence>
<name>A0A6C0J9G6_9ZZZZ</name>
<accession>A0A6C0J9G6</accession>